<proteinExistence type="predicted"/>
<dbReference type="EMBL" id="GGEC01064983">
    <property type="protein sequence ID" value="MBX45467.1"/>
    <property type="molecule type" value="Transcribed_RNA"/>
</dbReference>
<name>A0A2P2NSH8_RHIMU</name>
<organism evidence="1">
    <name type="scientific">Rhizophora mucronata</name>
    <name type="common">Asiatic mangrove</name>
    <dbReference type="NCBI Taxonomy" id="61149"/>
    <lineage>
        <taxon>Eukaryota</taxon>
        <taxon>Viridiplantae</taxon>
        <taxon>Streptophyta</taxon>
        <taxon>Embryophyta</taxon>
        <taxon>Tracheophyta</taxon>
        <taxon>Spermatophyta</taxon>
        <taxon>Magnoliopsida</taxon>
        <taxon>eudicotyledons</taxon>
        <taxon>Gunneridae</taxon>
        <taxon>Pentapetalae</taxon>
        <taxon>rosids</taxon>
        <taxon>fabids</taxon>
        <taxon>Malpighiales</taxon>
        <taxon>Rhizophoraceae</taxon>
        <taxon>Rhizophora</taxon>
    </lineage>
</organism>
<accession>A0A2P2NSH8</accession>
<dbReference type="AlphaFoldDB" id="A0A2P2NSH8"/>
<reference evidence="1" key="1">
    <citation type="submission" date="2018-02" db="EMBL/GenBank/DDBJ databases">
        <title>Rhizophora mucronata_Transcriptome.</title>
        <authorList>
            <person name="Meera S.P."/>
            <person name="Sreeshan A."/>
            <person name="Augustine A."/>
        </authorList>
    </citation>
    <scope>NUCLEOTIDE SEQUENCE</scope>
    <source>
        <tissue evidence="1">Leaf</tissue>
    </source>
</reference>
<sequence>MLTGKLKIQKKVNSKHCFQEIACRITQAKTGKGN</sequence>
<evidence type="ECO:0000313" key="1">
    <source>
        <dbReference type="EMBL" id="MBX45467.1"/>
    </source>
</evidence>
<protein>
    <submittedName>
        <fullName evidence="1">Uncharacterized protein</fullName>
    </submittedName>
</protein>